<comment type="caution">
    <text evidence="5">The sequence shown here is derived from an EMBL/GenBank/DDBJ whole genome shotgun (WGS) entry which is preliminary data.</text>
</comment>
<evidence type="ECO:0000259" key="4">
    <source>
        <dbReference type="SMART" id="SM00672"/>
    </source>
</evidence>
<keyword evidence="6" id="KW-1185">Reference proteome</keyword>
<feature type="compositionally biased region" description="Basic residues" evidence="3">
    <location>
        <begin position="495"/>
        <end position="505"/>
    </location>
</feature>
<dbReference type="SMART" id="SM00672">
    <property type="entry name" value="CAP10"/>
    <property type="match status" value="1"/>
</dbReference>
<dbReference type="Pfam" id="PF05686">
    <property type="entry name" value="Glyco_transf_90"/>
    <property type="match status" value="1"/>
</dbReference>
<feature type="domain" description="Glycosyl transferase CAP10" evidence="4">
    <location>
        <begin position="110"/>
        <end position="382"/>
    </location>
</feature>
<dbReference type="PANTHER" id="PTHR12203:SF35">
    <property type="entry name" value="PROTEIN O-GLUCOSYLTRANSFERASE 1"/>
    <property type="match status" value="1"/>
</dbReference>
<dbReference type="Proteomes" id="UP000650467">
    <property type="component" value="Unassembled WGS sequence"/>
</dbReference>
<dbReference type="GO" id="GO:0016740">
    <property type="term" value="F:transferase activity"/>
    <property type="evidence" value="ECO:0007669"/>
    <property type="project" value="UniProtKB-KW"/>
</dbReference>
<organism evidence="5 6">
    <name type="scientific">Chlamydomonas incerta</name>
    <dbReference type="NCBI Taxonomy" id="51695"/>
    <lineage>
        <taxon>Eukaryota</taxon>
        <taxon>Viridiplantae</taxon>
        <taxon>Chlorophyta</taxon>
        <taxon>core chlorophytes</taxon>
        <taxon>Chlorophyceae</taxon>
        <taxon>CS clade</taxon>
        <taxon>Chlamydomonadales</taxon>
        <taxon>Chlamydomonadaceae</taxon>
        <taxon>Chlamydomonas</taxon>
    </lineage>
</organism>
<dbReference type="InterPro" id="IPR006598">
    <property type="entry name" value="CAP10"/>
</dbReference>
<dbReference type="EMBL" id="JAEHOC010000100">
    <property type="protein sequence ID" value="KAG2422591.1"/>
    <property type="molecule type" value="Genomic_DNA"/>
</dbReference>
<evidence type="ECO:0000256" key="2">
    <source>
        <dbReference type="ARBA" id="ARBA00022679"/>
    </source>
</evidence>
<feature type="compositionally biased region" description="Low complexity" evidence="3">
    <location>
        <begin position="443"/>
        <end position="457"/>
    </location>
</feature>
<feature type="region of interest" description="Disordered" evidence="3">
    <location>
        <begin position="435"/>
        <end position="515"/>
    </location>
</feature>
<name>A0A835VRA8_CHLIN</name>
<dbReference type="PANTHER" id="PTHR12203">
    <property type="entry name" value="KDEL LYS-ASP-GLU-LEU CONTAINING - RELATED"/>
    <property type="match status" value="1"/>
</dbReference>
<evidence type="ECO:0000256" key="1">
    <source>
        <dbReference type="ARBA" id="ARBA00010118"/>
    </source>
</evidence>
<keyword evidence="2" id="KW-0808">Transferase</keyword>
<feature type="region of interest" description="Disordered" evidence="3">
    <location>
        <begin position="135"/>
        <end position="156"/>
    </location>
</feature>
<sequence>MLASCALGAADWRPPKLTECALHPQIESRIIKDVSFWGDAGISEDVALSVCAFCDLGAQDAGKENCNKPQRVLIQNGTVYLNNLVASQYLGPFEHIGFLVELYEASQVYQLPDAEFTYWFGDNAPSYTMIKEGSGDTTWPWPPRSGSSSSSGSSAGKRQAVPAVLAWSKWDANSALVVPYSGAFRCSPDSWDSLEAQLEALAATNWTERTEVAFGRWNGFCTHYIPWMRTADGEVMKCPRTHLNTISAAHPDLIDAYDLSKGKPVPLAHQNKYKYIVSTDGWSISSKFDKYLLMGSAVLKAASSRYGYYYDALQPGTHYLPFMVNSSADIVDVVRWAKANDGAARAVAEAGRRFALRHLSRPARLCYLARLVRELAGKMRYTPSCSRRQLCVPLVHELRFLAGYERTHKSCRYNEVLLRYGADDPAAVLPLSQSSQPSAFTTAPASPGSGAAGSQEPGPGGVYATPAANLEEIRRLHEGGTAWPRDDQEQQQQSGRRRRQRRQKQRQLQQLQLRQ</sequence>
<evidence type="ECO:0000313" key="6">
    <source>
        <dbReference type="Proteomes" id="UP000650467"/>
    </source>
</evidence>
<reference evidence="5" key="1">
    <citation type="journal article" date="2020" name="bioRxiv">
        <title>Comparative genomics of Chlamydomonas.</title>
        <authorList>
            <person name="Craig R.J."/>
            <person name="Hasan A.R."/>
            <person name="Ness R.W."/>
            <person name="Keightley P.D."/>
        </authorList>
    </citation>
    <scope>NUCLEOTIDE SEQUENCE</scope>
    <source>
        <strain evidence="5">SAG 7.73</strain>
    </source>
</reference>
<proteinExistence type="inferred from homology"/>
<dbReference type="InterPro" id="IPR051091">
    <property type="entry name" value="O-Glucosyltr/Glycosyltrsf_90"/>
</dbReference>
<comment type="similarity">
    <text evidence="1">Belongs to the glycosyltransferase 90 family.</text>
</comment>
<feature type="compositionally biased region" description="Low complexity" evidence="3">
    <location>
        <begin position="145"/>
        <end position="154"/>
    </location>
</feature>
<dbReference type="OrthoDB" id="523510at2759"/>
<evidence type="ECO:0000313" key="5">
    <source>
        <dbReference type="EMBL" id="KAG2422591.1"/>
    </source>
</evidence>
<dbReference type="AlphaFoldDB" id="A0A835VRA8"/>
<accession>A0A835VRA8</accession>
<protein>
    <recommendedName>
        <fullName evidence="4">Glycosyl transferase CAP10 domain-containing protein</fullName>
    </recommendedName>
</protein>
<feature type="compositionally biased region" description="Low complexity" evidence="3">
    <location>
        <begin position="506"/>
        <end position="515"/>
    </location>
</feature>
<feature type="compositionally biased region" description="Basic and acidic residues" evidence="3">
    <location>
        <begin position="471"/>
        <end position="488"/>
    </location>
</feature>
<gene>
    <name evidence="5" type="ORF">HXX76_015919</name>
</gene>
<evidence type="ECO:0000256" key="3">
    <source>
        <dbReference type="SAM" id="MobiDB-lite"/>
    </source>
</evidence>